<accession>A0A7C6EJX6</accession>
<dbReference type="AlphaFoldDB" id="A0A7C6EJX6"/>
<protein>
    <submittedName>
        <fullName evidence="1">Uncharacterized protein</fullName>
    </submittedName>
</protein>
<comment type="caution">
    <text evidence="1">The sequence shown here is derived from an EMBL/GenBank/DDBJ whole genome shotgun (WGS) entry which is preliminary data.</text>
</comment>
<name>A0A7C6EJX6_UNCW3</name>
<proteinExistence type="predicted"/>
<reference evidence="1" key="1">
    <citation type="journal article" date="2020" name="mSystems">
        <title>Genome- and Community-Level Interaction Insights into Carbon Utilization and Element Cycling Functions of Hydrothermarchaeota in Hydrothermal Sediment.</title>
        <authorList>
            <person name="Zhou Z."/>
            <person name="Liu Y."/>
            <person name="Xu W."/>
            <person name="Pan J."/>
            <person name="Luo Z.H."/>
            <person name="Li M."/>
        </authorList>
    </citation>
    <scope>NUCLEOTIDE SEQUENCE [LARGE SCALE GENOMIC DNA]</scope>
    <source>
        <strain evidence="1">SpSt-783</strain>
    </source>
</reference>
<organism evidence="1">
    <name type="scientific">candidate division WOR-3 bacterium</name>
    <dbReference type="NCBI Taxonomy" id="2052148"/>
    <lineage>
        <taxon>Bacteria</taxon>
        <taxon>Bacteria division WOR-3</taxon>
    </lineage>
</organism>
<gene>
    <name evidence="1" type="ORF">ENV70_07265</name>
</gene>
<sequence length="407" mass="46969">MAQISNKCPYCGLLSNCDHHLFDIEGVFYLNEMDVDEDFINEIMTSQESNDSDFLNSFLYDCGAILPFRYGNCPALNHQDIDYLNSVLDFVSADNLPLVDIVQTIADGLRAISDLVIRTPYAYIIDEEGQQIDNLVPDTIRISNGRLHIGYRYRAENPVKSALIMQDYLKLFFAFTRTSTIFSEIALEGILQSLKKCVTNLDSVSKIDLQNIYNRLEYILHKIPPPKEDGQTEDNNKKGFQIIPLSFYDLRYGNYRKYVEIISTLINLRTESEVLKRIHDNILEVGLFLTIKDRKISEIKKECCLLRETVTLIEKEIFKKYGVQYQTNKFLSLMNDLYYNGKITIEAKDAANFTYSLLSWAIHSEEYCDFDAEAKSSEMYLMDALRASYNHIITGLFPEIDKSNQDK</sequence>
<dbReference type="EMBL" id="DTHJ01000146">
    <property type="protein sequence ID" value="HHS63387.1"/>
    <property type="molecule type" value="Genomic_DNA"/>
</dbReference>
<evidence type="ECO:0000313" key="1">
    <source>
        <dbReference type="EMBL" id="HHS63387.1"/>
    </source>
</evidence>